<dbReference type="EMBL" id="JBFTWV010000053">
    <property type="protein sequence ID" value="KAL2793796.1"/>
    <property type="molecule type" value="Genomic_DNA"/>
</dbReference>
<dbReference type="InterPro" id="IPR002938">
    <property type="entry name" value="FAD-bd"/>
</dbReference>
<reference evidence="5 6" key="1">
    <citation type="submission" date="2024-07" db="EMBL/GenBank/DDBJ databases">
        <title>Section-level genome sequencing and comparative genomics of Aspergillus sections Usti and Cavernicolus.</title>
        <authorList>
            <consortium name="Lawrence Berkeley National Laboratory"/>
            <person name="Nybo J.L."/>
            <person name="Vesth T.C."/>
            <person name="Theobald S."/>
            <person name="Frisvad J.C."/>
            <person name="Larsen T.O."/>
            <person name="Kjaerboelling I."/>
            <person name="Rothschild-Mancinelli K."/>
            <person name="Lyhne E.K."/>
            <person name="Kogle M.E."/>
            <person name="Barry K."/>
            <person name="Clum A."/>
            <person name="Na H."/>
            <person name="Ledsgaard L."/>
            <person name="Lin J."/>
            <person name="Lipzen A."/>
            <person name="Kuo A."/>
            <person name="Riley R."/>
            <person name="Mondo S."/>
            <person name="Labutti K."/>
            <person name="Haridas S."/>
            <person name="Pangalinan J."/>
            <person name="Salamov A.A."/>
            <person name="Simmons B.A."/>
            <person name="Magnuson J.K."/>
            <person name="Chen J."/>
            <person name="Drula E."/>
            <person name="Henrissat B."/>
            <person name="Wiebenga A."/>
            <person name="Lubbers R.J."/>
            <person name="Gomes A.C."/>
            <person name="Makela M.R."/>
            <person name="Stajich J."/>
            <person name="Grigoriev I.V."/>
            <person name="Mortensen U.H."/>
            <person name="De Vries R.P."/>
            <person name="Baker S.E."/>
            <person name="Andersen M.R."/>
        </authorList>
    </citation>
    <scope>NUCLEOTIDE SEQUENCE [LARGE SCALE GENOMIC DNA]</scope>
    <source>
        <strain evidence="5 6">CBS 209.92</strain>
    </source>
</reference>
<keyword evidence="2" id="KW-0274">FAD</keyword>
<comment type="caution">
    <text evidence="5">The sequence shown here is derived from an EMBL/GenBank/DDBJ whole genome shotgun (WGS) entry which is preliminary data.</text>
</comment>
<sequence length="636" mass="71521">MPDTEQTEVLICGCGPTGAMLSGYLGKMGIRNIVLEKEADITTDPRGIALDDDGIRALQGLGLYDYVFSEIGSAIPSLQFVGGVHHDLHRTPFLSFDTASSEGNTGHVGAMRHKQPVLERHLREVMEKSELCELRSLCTLTSISEDDTWVYATYRDRTGAEKQVQAKFLVGADGKTGYTRKQYLEPKGIKLEWAEKTKYDETWVALNWKIHLPTPHTHPKFPLWGLGYSPEQVYDLFFPDHFRFLCNARRPAVCGRFGLPEDRLWRFEFVIAPGEDGVEMAQRHKIREVVVPYITHPGGRYGLANDVEFPEDCIEVLRSRPFRFSARSCNKWALGRTILCGDAAHVFPPFGGQGIASGFRDAMGLAWRLAILCSSNTPLHHETILAAWYKERKQQLDKSLAATVRNGDMVNTKSSLQGFLRDWALWSMQLIPSWKHWLERGPRAEGPIWYTHEAGMPFLPGMKGGVCFAQTYCVSLSNASVDADVSPTVQFTDDAIFAPDKRSLFQLVVLLPDFDALAKTLTQFDELNPSHTTSALLSYSEATFFIPRTSIHDSSTTHIPDAIADRVYRTATAEEFAESNQCRGRPLPRGYNEDLMWESMAGKQFVVMRPDRFVFAACDTVAELDVAVRDVERMFV</sequence>
<accession>A0ABR4G445</accession>
<dbReference type="PANTHER" id="PTHR43476">
    <property type="entry name" value="3-(3-HYDROXY-PHENYL)PROPIONATE/3-HYDROXYCINNAMIC ACID HYDROXYLASE"/>
    <property type="match status" value="1"/>
</dbReference>
<gene>
    <name evidence="5" type="ORF">BJX66DRAFT_351561</name>
</gene>
<evidence type="ECO:0000256" key="2">
    <source>
        <dbReference type="ARBA" id="ARBA00022827"/>
    </source>
</evidence>
<keyword evidence="1" id="KW-0285">Flavoprotein</keyword>
<feature type="domain" description="FAD-binding" evidence="4">
    <location>
        <begin position="7"/>
        <end position="208"/>
    </location>
</feature>
<evidence type="ECO:0000259" key="4">
    <source>
        <dbReference type="Pfam" id="PF01494"/>
    </source>
</evidence>
<evidence type="ECO:0000256" key="3">
    <source>
        <dbReference type="ARBA" id="ARBA00023002"/>
    </source>
</evidence>
<proteinExistence type="predicted"/>
<evidence type="ECO:0000313" key="5">
    <source>
        <dbReference type="EMBL" id="KAL2793796.1"/>
    </source>
</evidence>
<dbReference type="Gene3D" id="3.50.50.60">
    <property type="entry name" value="FAD/NAD(P)-binding domain"/>
    <property type="match status" value="2"/>
</dbReference>
<dbReference type="Pfam" id="PF01494">
    <property type="entry name" value="FAD_binding_3"/>
    <property type="match status" value="2"/>
</dbReference>
<dbReference type="InterPro" id="IPR050631">
    <property type="entry name" value="PheA/TfdB_FAD_monoxygenase"/>
</dbReference>
<dbReference type="PRINTS" id="PR00420">
    <property type="entry name" value="RNGMNOXGNASE"/>
</dbReference>
<dbReference type="SUPFAM" id="SSF51905">
    <property type="entry name" value="FAD/NAD(P)-binding domain"/>
    <property type="match status" value="1"/>
</dbReference>
<keyword evidence="3" id="KW-0560">Oxidoreductase</keyword>
<name>A0ABR4G445_9EURO</name>
<dbReference type="PANTHER" id="PTHR43476:SF3">
    <property type="entry name" value="FAD-BINDING MONOOXYGENASE"/>
    <property type="match status" value="1"/>
</dbReference>
<feature type="domain" description="FAD-binding" evidence="4">
    <location>
        <begin position="315"/>
        <end position="374"/>
    </location>
</feature>
<dbReference type="InterPro" id="IPR036188">
    <property type="entry name" value="FAD/NAD-bd_sf"/>
</dbReference>
<evidence type="ECO:0000256" key="1">
    <source>
        <dbReference type="ARBA" id="ARBA00022630"/>
    </source>
</evidence>
<organism evidence="5 6">
    <name type="scientific">Aspergillus keveii</name>
    <dbReference type="NCBI Taxonomy" id="714993"/>
    <lineage>
        <taxon>Eukaryota</taxon>
        <taxon>Fungi</taxon>
        <taxon>Dikarya</taxon>
        <taxon>Ascomycota</taxon>
        <taxon>Pezizomycotina</taxon>
        <taxon>Eurotiomycetes</taxon>
        <taxon>Eurotiomycetidae</taxon>
        <taxon>Eurotiales</taxon>
        <taxon>Aspergillaceae</taxon>
        <taxon>Aspergillus</taxon>
        <taxon>Aspergillus subgen. Nidulantes</taxon>
    </lineage>
</organism>
<evidence type="ECO:0000313" key="6">
    <source>
        <dbReference type="Proteomes" id="UP001610563"/>
    </source>
</evidence>
<protein>
    <recommendedName>
        <fullName evidence="4">FAD-binding domain-containing protein</fullName>
    </recommendedName>
</protein>
<dbReference type="Proteomes" id="UP001610563">
    <property type="component" value="Unassembled WGS sequence"/>
</dbReference>
<keyword evidence="6" id="KW-1185">Reference proteome</keyword>